<dbReference type="Proteomes" id="UP000036938">
    <property type="component" value="Unassembled WGS sequence"/>
</dbReference>
<keyword evidence="1" id="KW-0472">Membrane</keyword>
<keyword evidence="1" id="KW-1133">Transmembrane helix</keyword>
<dbReference type="STRING" id="1317121.ATO11_11290"/>
<evidence type="ECO:0000256" key="1">
    <source>
        <dbReference type="SAM" id="Phobius"/>
    </source>
</evidence>
<feature type="transmembrane region" description="Helical" evidence="1">
    <location>
        <begin position="92"/>
        <end position="117"/>
    </location>
</feature>
<comment type="caution">
    <text evidence="3">The sequence shown here is derived from an EMBL/GenBank/DDBJ whole genome shotgun (WGS) entry which is preliminary data.</text>
</comment>
<dbReference type="OrthoDB" id="7345733at2"/>
<keyword evidence="1" id="KW-0812">Transmembrane</keyword>
<evidence type="ECO:0000313" key="3">
    <source>
        <dbReference type="EMBL" id="KNG93755.1"/>
    </source>
</evidence>
<feature type="domain" description="YdbS-like PH" evidence="2">
    <location>
        <begin position="112"/>
        <end position="200"/>
    </location>
</feature>
<dbReference type="EMBL" id="AQQZ01000004">
    <property type="protein sequence ID" value="KNG93755.1"/>
    <property type="molecule type" value="Genomic_DNA"/>
</dbReference>
<evidence type="ECO:0000313" key="4">
    <source>
        <dbReference type="Proteomes" id="UP000036938"/>
    </source>
</evidence>
<organism evidence="3 4">
    <name type="scientific">Pseudaestuariivita atlantica</name>
    <dbReference type="NCBI Taxonomy" id="1317121"/>
    <lineage>
        <taxon>Bacteria</taxon>
        <taxon>Pseudomonadati</taxon>
        <taxon>Pseudomonadota</taxon>
        <taxon>Alphaproteobacteria</taxon>
        <taxon>Rhodobacterales</taxon>
        <taxon>Paracoccaceae</taxon>
        <taxon>Pseudaestuariivita</taxon>
    </lineage>
</organism>
<dbReference type="AlphaFoldDB" id="A0A0L1JPR3"/>
<dbReference type="Pfam" id="PF03703">
    <property type="entry name" value="bPH_2"/>
    <property type="match status" value="1"/>
</dbReference>
<accession>A0A0L1JPR3</accession>
<sequence>MRAKRGKSRSSDRRCVMHDDFDQEPIKGLPELPPEGEVILWQGRPDWRALAWQSLSLPWVIGYFVVLALWRFGAAVDLMPLGQAVAVSMPFLILGAIVVALLTAFAAIQAWATVYTVTNRRVAMRIGAALTVTLNLPYRQIARADLAMGRRGTGTIAFDTLGDVQFSYVMTWPHVRPWRMKKTQPALRCIPDAERIARLIGEAAEARISQPEIRLPKQAIAAE</sequence>
<dbReference type="NCBIfam" id="NF040894">
    <property type="entry name" value="puhB_PGC"/>
    <property type="match status" value="1"/>
</dbReference>
<dbReference type="PATRIC" id="fig|1317121.7.peg.2936"/>
<feature type="transmembrane region" description="Helical" evidence="1">
    <location>
        <begin position="50"/>
        <end position="72"/>
    </location>
</feature>
<protein>
    <recommendedName>
        <fullName evidence="2">YdbS-like PH domain-containing protein</fullName>
    </recommendedName>
</protein>
<gene>
    <name evidence="3" type="ORF">ATO11_11290</name>
</gene>
<dbReference type="InterPro" id="IPR005182">
    <property type="entry name" value="YdbS-like_PH"/>
</dbReference>
<reference evidence="3 4" key="1">
    <citation type="journal article" date="2015" name="Int. J. Syst. Evol. Microbiol.">
        <title>Aestuariivita atlantica sp. nov., isolated from deep sea sediment of the Atlantic Ocean.</title>
        <authorList>
            <person name="Li G."/>
            <person name="Lai Q."/>
            <person name="Du Y."/>
            <person name="Liu X."/>
            <person name="Sun F."/>
            <person name="Shao Z."/>
        </authorList>
    </citation>
    <scope>NUCLEOTIDE SEQUENCE [LARGE SCALE GENOMIC DNA]</scope>
    <source>
        <strain evidence="3 4">22II-S11-z3</strain>
    </source>
</reference>
<proteinExistence type="predicted"/>
<dbReference type="InterPro" id="IPR054839">
    <property type="entry name" value="puhB_PGC"/>
</dbReference>
<name>A0A0L1JPR3_9RHOB</name>
<keyword evidence="4" id="KW-1185">Reference proteome</keyword>
<evidence type="ECO:0000259" key="2">
    <source>
        <dbReference type="Pfam" id="PF03703"/>
    </source>
</evidence>